<dbReference type="PANTHER" id="PTHR33164:SF57">
    <property type="entry name" value="MARR-FAMILY TRANSCRIPTIONAL REGULATOR"/>
    <property type="match status" value="1"/>
</dbReference>
<keyword evidence="2" id="KW-0238">DNA-binding</keyword>
<keyword evidence="3" id="KW-0804">Transcription</keyword>
<keyword evidence="1" id="KW-0805">Transcription regulation</keyword>
<reference evidence="5" key="1">
    <citation type="submission" date="2021-06" db="EMBL/GenBank/DDBJ databases">
        <title>Complete genome sequence of Nocardioides sp. G188.</title>
        <authorList>
            <person name="Im W.-T."/>
        </authorList>
    </citation>
    <scope>NUCLEOTIDE SEQUENCE</scope>
    <source>
        <strain evidence="5">G188</strain>
    </source>
</reference>
<dbReference type="RefSeq" id="WP_216938708.1">
    <property type="nucleotide sequence ID" value="NZ_CP077062.1"/>
</dbReference>
<sequence>MFTVNGFPVDGDAGLVQLLDLAQREVTRSFPEAVDAAAAPLRGSQLRVLSMVPLEGGRRLSDLATIAGMTKQAMGEFVADLADRGFVTVEPDPADRRVRQVSLTPSGRDAAEWARDALHRVEELWADRLSARDVSTLKGLLTRVAGLGHGPID</sequence>
<evidence type="ECO:0000256" key="3">
    <source>
        <dbReference type="ARBA" id="ARBA00023163"/>
    </source>
</evidence>
<dbReference type="AlphaFoldDB" id="A0A975SWQ3"/>
<dbReference type="EMBL" id="CP077062">
    <property type="protein sequence ID" value="QWZ07197.1"/>
    <property type="molecule type" value="Genomic_DNA"/>
</dbReference>
<dbReference type="GO" id="GO:0006950">
    <property type="term" value="P:response to stress"/>
    <property type="evidence" value="ECO:0007669"/>
    <property type="project" value="TreeGrafter"/>
</dbReference>
<dbReference type="Pfam" id="PF12802">
    <property type="entry name" value="MarR_2"/>
    <property type="match status" value="1"/>
</dbReference>
<dbReference type="PANTHER" id="PTHR33164">
    <property type="entry name" value="TRANSCRIPTIONAL REGULATOR, MARR FAMILY"/>
    <property type="match status" value="1"/>
</dbReference>
<dbReference type="InterPro" id="IPR039422">
    <property type="entry name" value="MarR/SlyA-like"/>
</dbReference>
<dbReference type="PROSITE" id="PS01117">
    <property type="entry name" value="HTH_MARR_1"/>
    <property type="match status" value="1"/>
</dbReference>
<dbReference type="SMART" id="SM00347">
    <property type="entry name" value="HTH_MARR"/>
    <property type="match status" value="1"/>
</dbReference>
<evidence type="ECO:0000256" key="2">
    <source>
        <dbReference type="ARBA" id="ARBA00023125"/>
    </source>
</evidence>
<keyword evidence="6" id="KW-1185">Reference proteome</keyword>
<name>A0A975SWQ3_9ACTN</name>
<gene>
    <name evidence="5" type="ORF">KRR39_17190</name>
</gene>
<dbReference type="InterPro" id="IPR000835">
    <property type="entry name" value="HTH_MarR-typ"/>
</dbReference>
<proteinExistence type="predicted"/>
<organism evidence="5 6">
    <name type="scientific">Nocardioides panacis</name>
    <dbReference type="NCBI Taxonomy" id="2849501"/>
    <lineage>
        <taxon>Bacteria</taxon>
        <taxon>Bacillati</taxon>
        <taxon>Actinomycetota</taxon>
        <taxon>Actinomycetes</taxon>
        <taxon>Propionibacteriales</taxon>
        <taxon>Nocardioidaceae</taxon>
        <taxon>Nocardioides</taxon>
    </lineage>
</organism>
<protein>
    <submittedName>
        <fullName evidence="5">MarR family transcriptional regulator</fullName>
    </submittedName>
</protein>
<evidence type="ECO:0000256" key="1">
    <source>
        <dbReference type="ARBA" id="ARBA00023015"/>
    </source>
</evidence>
<evidence type="ECO:0000313" key="5">
    <source>
        <dbReference type="EMBL" id="QWZ07197.1"/>
    </source>
</evidence>
<dbReference type="PROSITE" id="PS50995">
    <property type="entry name" value="HTH_MARR_2"/>
    <property type="match status" value="1"/>
</dbReference>
<dbReference type="GO" id="GO:0003677">
    <property type="term" value="F:DNA binding"/>
    <property type="evidence" value="ECO:0007669"/>
    <property type="project" value="UniProtKB-KW"/>
</dbReference>
<evidence type="ECO:0000259" key="4">
    <source>
        <dbReference type="PROSITE" id="PS50995"/>
    </source>
</evidence>
<dbReference type="InterPro" id="IPR023187">
    <property type="entry name" value="Tscrpt_reg_MarR-type_CS"/>
</dbReference>
<dbReference type="GO" id="GO:0003700">
    <property type="term" value="F:DNA-binding transcription factor activity"/>
    <property type="evidence" value="ECO:0007669"/>
    <property type="project" value="InterPro"/>
</dbReference>
<feature type="domain" description="HTH marR-type" evidence="4">
    <location>
        <begin position="12"/>
        <end position="146"/>
    </location>
</feature>
<accession>A0A975SWQ3</accession>
<dbReference type="Proteomes" id="UP000683575">
    <property type="component" value="Chromosome"/>
</dbReference>
<dbReference type="KEGG" id="nps:KRR39_17190"/>
<evidence type="ECO:0000313" key="6">
    <source>
        <dbReference type="Proteomes" id="UP000683575"/>
    </source>
</evidence>